<dbReference type="Gene3D" id="2.80.10.50">
    <property type="match status" value="2"/>
</dbReference>
<feature type="compositionally biased region" description="Low complexity" evidence="4">
    <location>
        <begin position="322"/>
        <end position="375"/>
    </location>
</feature>
<keyword evidence="3" id="KW-0408">Iron</keyword>
<feature type="compositionally biased region" description="Polar residues" evidence="4">
    <location>
        <begin position="533"/>
        <end position="544"/>
    </location>
</feature>
<comment type="caution">
    <text evidence="6">The sequence shown here is derived from an EMBL/GenBank/DDBJ whole genome shotgun (WGS) entry which is preliminary data.</text>
</comment>
<dbReference type="InterPro" id="IPR008775">
    <property type="entry name" value="Phytyl_CoA_dOase-like"/>
</dbReference>
<evidence type="ECO:0000259" key="5">
    <source>
        <dbReference type="SMART" id="SM00458"/>
    </source>
</evidence>
<dbReference type="Proteomes" id="UP001530400">
    <property type="component" value="Unassembled WGS sequence"/>
</dbReference>
<sequence length="848" mass="91293">MLLFALGYYPSPCVGVDGKSRLRKLPAKTTSIECDVQLAVGQIEEEGPPQEILHCGFDQPDDLGCMLYEVKGLVDEEFEHIKKTVTTTGATSNPASVVLATKSNCNDAQAWILREDGVIVNVKCSTKAVDIAGGTNIILWSIHANPTTVSPTVSLTTLAPSVSPISRPCLIPATSAPTTSPEGPFFIRNPTTGKLLSIDGGFCDHGTNIVLWQNDGDEWQKWVVNHDNTIESVHCPGMVLGFEGTVCGDLVSVALLSKSDEDAGQAWTVSRTSADIVTNDLCPTKAIDIDSGSTSNGANLILYSTHRNWNQMWELVTVGSNTSDPTTRPSFFPSSSPSTFAPSTSPSLAPSSVTSNPTTSPSTSPITQSPSTSPSLHPVTSSPSNSPTIAPVTSSPSTAPSQKPTSNPTASPSFSASASPSTVSPSNKPTLAPVTNSPSSAAPSTSTPTKNPTFKPSVSPSTTNSCGVQGDFCTDNRDCCGNQCNRKDSVCRKKLQWRSGSPPSPPPPSLFSFLLRSVSMNEYQANSDDDDPPSTSMQGPISPQTSLCLSPSELSTVKHHFQTDGFVLFHDVIAAPFVSLLQSRLEHVLRGRFDRGVPPDKQPKILTGNFDEDDRSNAPLGFRPHNSKKKVIQIINVHKCDKAFREIATCEEIGRMVGHLTGWGSVRLAQDQVWAKPPGAPPLVFHRDSPYFMFTPDDVVTVWIALDNMDPELGPLEYVKYSQAWGDGRVGTSSCFFQSDNGKNLLYSAAQREGIQHPESSLEFVSTAGMKSGGLSIHHGKTWHGSGKNCSTDRPRRGLGLHFVPGHVRWTSEAKKSRLWSRYIPDGDEIYLSEISLPERDFPLVWEA</sequence>
<dbReference type="PANTHER" id="PTHR20883:SF15">
    <property type="entry name" value="PHYTANOYL-COA DIOXYGENASE DOMAIN-CONTAINING PROTEIN 1"/>
    <property type="match status" value="1"/>
</dbReference>
<name>A0ABD3NJD5_9STRA</name>
<dbReference type="Gene3D" id="2.60.120.620">
    <property type="entry name" value="q2cbj1_9rhob like domain"/>
    <property type="match status" value="1"/>
</dbReference>
<feature type="domain" description="Ricin B lectin" evidence="5">
    <location>
        <begin position="182"/>
        <end position="316"/>
    </location>
</feature>
<dbReference type="SUPFAM" id="SSF50370">
    <property type="entry name" value="Ricin B-like lectins"/>
    <property type="match status" value="2"/>
</dbReference>
<keyword evidence="7" id="KW-1185">Reference proteome</keyword>
<dbReference type="Pfam" id="PF00652">
    <property type="entry name" value="Ricin_B_lectin"/>
    <property type="match status" value="1"/>
</dbReference>
<protein>
    <recommendedName>
        <fullName evidence="5">Ricin B lectin domain-containing protein</fullName>
    </recommendedName>
</protein>
<feature type="compositionally biased region" description="Low complexity" evidence="4">
    <location>
        <begin position="386"/>
        <end position="426"/>
    </location>
</feature>
<dbReference type="EMBL" id="JALLPJ020001146">
    <property type="protein sequence ID" value="KAL3775634.1"/>
    <property type="molecule type" value="Genomic_DNA"/>
</dbReference>
<proteinExistence type="predicted"/>
<dbReference type="PANTHER" id="PTHR20883">
    <property type="entry name" value="PHYTANOYL-COA DIOXYGENASE DOMAIN CONTAINING 1"/>
    <property type="match status" value="1"/>
</dbReference>
<dbReference type="CDD" id="cd00161">
    <property type="entry name" value="beta-trefoil_Ricin-like"/>
    <property type="match status" value="2"/>
</dbReference>
<organism evidence="6 7">
    <name type="scientific">Cyclotella atomus</name>
    <dbReference type="NCBI Taxonomy" id="382360"/>
    <lineage>
        <taxon>Eukaryota</taxon>
        <taxon>Sar</taxon>
        <taxon>Stramenopiles</taxon>
        <taxon>Ochrophyta</taxon>
        <taxon>Bacillariophyta</taxon>
        <taxon>Coscinodiscophyceae</taxon>
        <taxon>Thalassiosirophycidae</taxon>
        <taxon>Stephanodiscales</taxon>
        <taxon>Stephanodiscaceae</taxon>
        <taxon>Cyclotella</taxon>
    </lineage>
</organism>
<accession>A0ABD3NJD5</accession>
<dbReference type="GO" id="GO:0046872">
    <property type="term" value="F:metal ion binding"/>
    <property type="evidence" value="ECO:0007669"/>
    <property type="project" value="UniProtKB-KW"/>
</dbReference>
<reference evidence="6 7" key="1">
    <citation type="submission" date="2024-10" db="EMBL/GenBank/DDBJ databases">
        <title>Updated reference genomes for cyclostephanoid diatoms.</title>
        <authorList>
            <person name="Roberts W.R."/>
            <person name="Alverson A.J."/>
        </authorList>
    </citation>
    <scope>NUCLEOTIDE SEQUENCE [LARGE SCALE GENOMIC DNA]</scope>
    <source>
        <strain evidence="6 7">AJA010-31</strain>
    </source>
</reference>
<evidence type="ECO:0000256" key="1">
    <source>
        <dbReference type="ARBA" id="ARBA00001962"/>
    </source>
</evidence>
<comment type="cofactor">
    <cofactor evidence="1">
        <name>Fe cation</name>
        <dbReference type="ChEBI" id="CHEBI:24875"/>
    </cofactor>
</comment>
<evidence type="ECO:0000256" key="3">
    <source>
        <dbReference type="ARBA" id="ARBA00023004"/>
    </source>
</evidence>
<feature type="region of interest" description="Disordered" evidence="4">
    <location>
        <begin position="523"/>
        <end position="544"/>
    </location>
</feature>
<evidence type="ECO:0000256" key="2">
    <source>
        <dbReference type="ARBA" id="ARBA00022723"/>
    </source>
</evidence>
<dbReference type="SMART" id="SM00458">
    <property type="entry name" value="RICIN"/>
    <property type="match status" value="1"/>
</dbReference>
<evidence type="ECO:0000313" key="6">
    <source>
        <dbReference type="EMBL" id="KAL3775634.1"/>
    </source>
</evidence>
<dbReference type="InterPro" id="IPR035992">
    <property type="entry name" value="Ricin_B-like_lectins"/>
</dbReference>
<evidence type="ECO:0000313" key="7">
    <source>
        <dbReference type="Proteomes" id="UP001530400"/>
    </source>
</evidence>
<dbReference type="AlphaFoldDB" id="A0ABD3NJD5"/>
<dbReference type="PROSITE" id="PS50231">
    <property type="entry name" value="RICIN_B_LECTIN"/>
    <property type="match status" value="1"/>
</dbReference>
<gene>
    <name evidence="6" type="ORF">ACHAWO_001901</name>
</gene>
<feature type="region of interest" description="Disordered" evidence="4">
    <location>
        <begin position="320"/>
        <end position="464"/>
    </location>
</feature>
<dbReference type="Pfam" id="PF05721">
    <property type="entry name" value="PhyH"/>
    <property type="match status" value="1"/>
</dbReference>
<dbReference type="InterPro" id="IPR000772">
    <property type="entry name" value="Ricin_B_lectin"/>
</dbReference>
<dbReference type="SUPFAM" id="SSF51197">
    <property type="entry name" value="Clavaminate synthase-like"/>
    <property type="match status" value="1"/>
</dbReference>
<feature type="compositionally biased region" description="Low complexity" evidence="4">
    <location>
        <begin position="435"/>
        <end position="457"/>
    </location>
</feature>
<evidence type="ECO:0000256" key="4">
    <source>
        <dbReference type="SAM" id="MobiDB-lite"/>
    </source>
</evidence>
<keyword evidence="2" id="KW-0479">Metal-binding</keyword>